<dbReference type="PANTHER" id="PTHR11662">
    <property type="entry name" value="SOLUTE CARRIER FAMILY 17"/>
    <property type="match status" value="1"/>
</dbReference>
<evidence type="ECO:0000256" key="6">
    <source>
        <dbReference type="SAM" id="Phobius"/>
    </source>
</evidence>
<evidence type="ECO:0000256" key="4">
    <source>
        <dbReference type="ARBA" id="ARBA00023136"/>
    </source>
</evidence>
<proteinExistence type="inferred from homology"/>
<keyword evidence="3 6" id="KW-1133">Transmembrane helix</keyword>
<evidence type="ECO:0000256" key="1">
    <source>
        <dbReference type="ARBA" id="ARBA00004141"/>
    </source>
</evidence>
<dbReference type="PANTHER" id="PTHR11662:SF399">
    <property type="entry name" value="FI19708P1-RELATED"/>
    <property type="match status" value="1"/>
</dbReference>
<comment type="subcellular location">
    <subcellularLocation>
        <location evidence="1">Membrane</location>
        <topology evidence="1">Multi-pass membrane protein</topology>
    </subcellularLocation>
</comment>
<reference evidence="8" key="1">
    <citation type="submission" date="2024-06" db="EMBL/GenBank/DDBJ databases">
        <authorList>
            <person name="Coelho C."/>
            <person name="Bento M."/>
            <person name="Garcia E."/>
            <person name="Camelo A."/>
            <person name="Brandao I."/>
            <person name="Espirito Santo C."/>
            <person name="Trovao J."/>
            <person name="Verissimo A."/>
            <person name="Costa J."/>
            <person name="Tiago I."/>
        </authorList>
    </citation>
    <scope>NUCLEOTIDE SEQUENCE</scope>
    <source>
        <strain evidence="8">KWT182</strain>
    </source>
</reference>
<keyword evidence="4 6" id="KW-0472">Membrane</keyword>
<accession>A0AAU7Q9Z6</accession>
<feature type="transmembrane region" description="Helical" evidence="6">
    <location>
        <begin position="12"/>
        <end position="33"/>
    </location>
</feature>
<dbReference type="EMBL" id="CP157947">
    <property type="protein sequence ID" value="XBS69805.1"/>
    <property type="molecule type" value="Genomic_DNA"/>
</dbReference>
<evidence type="ECO:0000256" key="2">
    <source>
        <dbReference type="ARBA" id="ARBA00022692"/>
    </source>
</evidence>
<feature type="transmembrane region" description="Helical" evidence="6">
    <location>
        <begin position="53"/>
        <end position="77"/>
    </location>
</feature>
<evidence type="ECO:0000256" key="3">
    <source>
        <dbReference type="ARBA" id="ARBA00022989"/>
    </source>
</evidence>
<gene>
    <name evidence="8" type="ORF">ABK905_26585</name>
</gene>
<organism evidence="8">
    <name type="scientific">Acerihabitans sp. KWT182</name>
    <dbReference type="NCBI Taxonomy" id="3157919"/>
    <lineage>
        <taxon>Bacteria</taxon>
        <taxon>Pseudomonadati</taxon>
        <taxon>Pseudomonadota</taxon>
        <taxon>Gammaproteobacteria</taxon>
        <taxon>Enterobacterales</taxon>
        <taxon>Pectobacteriaceae</taxon>
        <taxon>Acerihabitans</taxon>
    </lineage>
</organism>
<evidence type="ECO:0000256" key="5">
    <source>
        <dbReference type="ARBA" id="ARBA00038514"/>
    </source>
</evidence>
<dbReference type="InterPro" id="IPR020846">
    <property type="entry name" value="MFS_dom"/>
</dbReference>
<keyword evidence="2 6" id="KW-0812">Transmembrane</keyword>
<sequence length="110" mass="12243">MKRNESCDNPSFRISVANKILVLLCILYFLLYIDRVNLSVAAGSIKSEFHLNTLQVGMAFSAFGYGYVVFQIIGGWIGDRIGPRRTLGFFFCSFGVVSPLASALPTVWRL</sequence>
<comment type="similarity">
    <text evidence="5">Belongs to the major facilitator superfamily. Phthalate permease family.</text>
</comment>
<dbReference type="InterPro" id="IPR011701">
    <property type="entry name" value="MFS"/>
</dbReference>
<dbReference type="GO" id="GO:0016020">
    <property type="term" value="C:membrane"/>
    <property type="evidence" value="ECO:0007669"/>
    <property type="project" value="UniProtKB-SubCell"/>
</dbReference>
<dbReference type="AlphaFoldDB" id="A0AAU7Q9Z6"/>
<feature type="domain" description="Major facilitator superfamily (MFS) profile" evidence="7">
    <location>
        <begin position="20"/>
        <end position="110"/>
    </location>
</feature>
<feature type="transmembrane region" description="Helical" evidence="6">
    <location>
        <begin position="89"/>
        <end position="108"/>
    </location>
</feature>
<evidence type="ECO:0000259" key="7">
    <source>
        <dbReference type="PROSITE" id="PS50850"/>
    </source>
</evidence>
<dbReference type="InterPro" id="IPR050382">
    <property type="entry name" value="MFS_Na/Anion_cotransporter"/>
</dbReference>
<name>A0AAU7Q9Z6_9GAMM</name>
<dbReference type="Gene3D" id="1.20.1250.20">
    <property type="entry name" value="MFS general substrate transporter like domains"/>
    <property type="match status" value="1"/>
</dbReference>
<dbReference type="GO" id="GO:0022857">
    <property type="term" value="F:transmembrane transporter activity"/>
    <property type="evidence" value="ECO:0007669"/>
    <property type="project" value="InterPro"/>
</dbReference>
<protein>
    <submittedName>
        <fullName evidence="8">MFS transporter</fullName>
    </submittedName>
</protein>
<dbReference type="PROSITE" id="PS50850">
    <property type="entry name" value="MFS"/>
    <property type="match status" value="1"/>
</dbReference>
<evidence type="ECO:0000313" key="8">
    <source>
        <dbReference type="EMBL" id="XBS69805.1"/>
    </source>
</evidence>
<dbReference type="Pfam" id="PF07690">
    <property type="entry name" value="MFS_1"/>
    <property type="match status" value="1"/>
</dbReference>
<dbReference type="InterPro" id="IPR036259">
    <property type="entry name" value="MFS_trans_sf"/>
</dbReference>
<dbReference type="SUPFAM" id="SSF103473">
    <property type="entry name" value="MFS general substrate transporter"/>
    <property type="match status" value="1"/>
</dbReference>